<evidence type="ECO:0000256" key="5">
    <source>
        <dbReference type="RuleBase" id="RU362125"/>
    </source>
</evidence>
<dbReference type="SUPFAM" id="SSF56645">
    <property type="entry name" value="Acyl-CoA dehydrogenase NM domain-like"/>
    <property type="match status" value="1"/>
</dbReference>
<dbReference type="Pfam" id="PF02771">
    <property type="entry name" value="Acyl-CoA_dh_N"/>
    <property type="match status" value="1"/>
</dbReference>
<evidence type="ECO:0000313" key="9">
    <source>
        <dbReference type="Proteomes" id="UP001652740"/>
    </source>
</evidence>
<dbReference type="InterPro" id="IPR006091">
    <property type="entry name" value="Acyl-CoA_Oxase/DH_mid-dom"/>
</dbReference>
<dbReference type="PANTHER" id="PTHR43884">
    <property type="entry name" value="ACYL-COA DEHYDROGENASE"/>
    <property type="match status" value="1"/>
</dbReference>
<dbReference type="Proteomes" id="UP001652740">
    <property type="component" value="Unplaced"/>
</dbReference>
<evidence type="ECO:0000259" key="6">
    <source>
        <dbReference type="Pfam" id="PF00441"/>
    </source>
</evidence>
<keyword evidence="3 5" id="KW-0285">Flavoprotein</keyword>
<keyword evidence="4 5" id="KW-0274">FAD</keyword>
<dbReference type="Pfam" id="PF00441">
    <property type="entry name" value="Acyl-CoA_dh_1"/>
    <property type="match status" value="1"/>
</dbReference>
<dbReference type="InterPro" id="IPR036250">
    <property type="entry name" value="AcylCo_DH-like_C"/>
</dbReference>
<feature type="domain" description="Acyl-CoA dehydrogenase/oxidase N-terminal" evidence="8">
    <location>
        <begin position="35"/>
        <end position="146"/>
    </location>
</feature>
<dbReference type="Gene3D" id="1.20.140.10">
    <property type="entry name" value="Butyryl-CoA Dehydrogenase, subunit A, domain 3"/>
    <property type="match status" value="1"/>
</dbReference>
<dbReference type="PANTHER" id="PTHR43884:SF26">
    <property type="entry name" value="MEDIUM-CHAIN SPECIFIC ACYL-COA DEHYDROGENASE, MITOCHONDRIAL-LIKE PROTEIN-RELATED"/>
    <property type="match status" value="1"/>
</dbReference>
<evidence type="ECO:0000259" key="8">
    <source>
        <dbReference type="Pfam" id="PF02771"/>
    </source>
</evidence>
<evidence type="ECO:0000256" key="1">
    <source>
        <dbReference type="ARBA" id="ARBA00001974"/>
    </source>
</evidence>
<dbReference type="SUPFAM" id="SSF47203">
    <property type="entry name" value="Acyl-CoA dehydrogenase C-terminal domain-like"/>
    <property type="match status" value="1"/>
</dbReference>
<feature type="domain" description="Acyl-CoA dehydrogenase/oxidase C-terminal" evidence="6">
    <location>
        <begin position="261"/>
        <end position="381"/>
    </location>
</feature>
<dbReference type="Pfam" id="PF02770">
    <property type="entry name" value="Acyl-CoA_dh_M"/>
    <property type="match status" value="1"/>
</dbReference>
<gene>
    <name evidence="10" type="primary">LOC113522229</name>
</gene>
<protein>
    <submittedName>
        <fullName evidence="10">Short-chain specific acyl-CoA dehydrogenase, mitochondrial-like isoform X1</fullName>
    </submittedName>
</protein>
<proteinExistence type="inferred from homology"/>
<dbReference type="InterPro" id="IPR046373">
    <property type="entry name" value="Acyl-CoA_Oxase/DH_mid-dom_sf"/>
</dbReference>
<dbReference type="InterPro" id="IPR013786">
    <property type="entry name" value="AcylCoA_DH/ox_N"/>
</dbReference>
<feature type="domain" description="Acyl-CoA oxidase/dehydrogenase middle" evidence="7">
    <location>
        <begin position="150"/>
        <end position="249"/>
    </location>
</feature>
<dbReference type="GeneID" id="113522229"/>
<dbReference type="RefSeq" id="XP_052750001.1">
    <property type="nucleotide sequence ID" value="XM_052894041.1"/>
</dbReference>
<evidence type="ECO:0000256" key="4">
    <source>
        <dbReference type="ARBA" id="ARBA00022827"/>
    </source>
</evidence>
<keyword evidence="5" id="KW-0560">Oxidoreductase</keyword>
<evidence type="ECO:0000259" key="7">
    <source>
        <dbReference type="Pfam" id="PF02770"/>
    </source>
</evidence>
<dbReference type="Gene3D" id="1.10.540.10">
    <property type="entry name" value="Acyl-CoA dehydrogenase/oxidase, N-terminal domain"/>
    <property type="match status" value="1"/>
</dbReference>
<organism evidence="9 10">
    <name type="scientific">Galleria mellonella</name>
    <name type="common">Greater wax moth</name>
    <dbReference type="NCBI Taxonomy" id="7137"/>
    <lineage>
        <taxon>Eukaryota</taxon>
        <taxon>Metazoa</taxon>
        <taxon>Ecdysozoa</taxon>
        <taxon>Arthropoda</taxon>
        <taxon>Hexapoda</taxon>
        <taxon>Insecta</taxon>
        <taxon>Pterygota</taxon>
        <taxon>Neoptera</taxon>
        <taxon>Endopterygota</taxon>
        <taxon>Lepidoptera</taxon>
        <taxon>Glossata</taxon>
        <taxon>Ditrysia</taxon>
        <taxon>Pyraloidea</taxon>
        <taxon>Pyralidae</taxon>
        <taxon>Galleriinae</taxon>
        <taxon>Galleria</taxon>
    </lineage>
</organism>
<comment type="similarity">
    <text evidence="2 5">Belongs to the acyl-CoA dehydrogenase family.</text>
</comment>
<dbReference type="InterPro" id="IPR009100">
    <property type="entry name" value="AcylCoA_DH/oxidase_NM_dom_sf"/>
</dbReference>
<accession>A0ABM3MF13</accession>
<evidence type="ECO:0000256" key="2">
    <source>
        <dbReference type="ARBA" id="ARBA00009347"/>
    </source>
</evidence>
<evidence type="ECO:0000256" key="3">
    <source>
        <dbReference type="ARBA" id="ARBA00022630"/>
    </source>
</evidence>
<dbReference type="InterPro" id="IPR037069">
    <property type="entry name" value="AcylCoA_DH/ox_N_sf"/>
</dbReference>
<sequence length="441" mass="48062">MATSALIQSTKLCFYTLQGVKATASQCRAFTTKLTDQQQYIQDLCRNFSKNNLKPNASKLDLAGRFPFDEIKKLTDLGLMGANVDEEYGGLGLDYLSLAIAVEELSRGCASTGMIVSIHNFLYANLVNEKGTQEQKEQFLRDFTKGSIGCFSLSEPGAGSDVASIKTKAREDGNYWVLRGKKSWVSSAIEGSATIVFATFDPELKHKGIACFLVPLDAEGVFRGKKEPIIGVSLCHRAVTACDLTLEDVRIPKSYVVGEPGDGFRIAMEQLDQGRIGIAAHAVGIAQAALDTAINYAKERVAFGKSLTRLPSVKDRLTDMSILVETARLLTYRAATNVSTKNSAMAKYVAGRNAAAVADHCVQILGGRGLSTDYDAERHFRIPRKQITPLCPPLRRTVLGANSPVPRLCRILNAHSDQIDINFGPTNSRYSLLRKILDISS</sequence>
<comment type="cofactor">
    <cofactor evidence="1 5">
        <name>FAD</name>
        <dbReference type="ChEBI" id="CHEBI:57692"/>
    </cofactor>
</comment>
<evidence type="ECO:0000313" key="10">
    <source>
        <dbReference type="RefSeq" id="XP_052750001.1"/>
    </source>
</evidence>
<dbReference type="InterPro" id="IPR009075">
    <property type="entry name" value="AcylCo_DH/oxidase_C"/>
</dbReference>
<keyword evidence="9" id="KW-1185">Reference proteome</keyword>
<dbReference type="Gene3D" id="2.40.110.10">
    <property type="entry name" value="Butyryl-CoA Dehydrogenase, subunit A, domain 2"/>
    <property type="match status" value="1"/>
</dbReference>
<reference evidence="10" key="1">
    <citation type="submission" date="2025-08" db="UniProtKB">
        <authorList>
            <consortium name="RefSeq"/>
        </authorList>
    </citation>
    <scope>IDENTIFICATION</scope>
    <source>
        <tissue evidence="10">Whole larvae</tissue>
    </source>
</reference>
<name>A0ABM3MF13_GALME</name>